<evidence type="ECO:0000313" key="3">
    <source>
        <dbReference type="Proteomes" id="UP000001025"/>
    </source>
</evidence>
<dbReference type="EnsemblBacteria" id="CAD79089">
    <property type="protein sequence ID" value="CAD79089"/>
    <property type="gene ID" value="RB11386"/>
</dbReference>
<proteinExistence type="predicted"/>
<dbReference type="Proteomes" id="UP000001025">
    <property type="component" value="Chromosome"/>
</dbReference>
<accession>Q7UEE7</accession>
<dbReference type="InParanoid" id="Q7UEE7"/>
<evidence type="ECO:0000256" key="1">
    <source>
        <dbReference type="SAM" id="MobiDB-lite"/>
    </source>
</evidence>
<gene>
    <name evidence="2" type="ordered locus">RB11386</name>
</gene>
<dbReference type="HOGENOM" id="CLU_2976319_0_0_0"/>
<dbReference type="AlphaFoldDB" id="Q7UEE7"/>
<reference evidence="2 3" key="1">
    <citation type="journal article" date="2003" name="Proc. Natl. Acad. Sci. U.S.A.">
        <title>Complete genome sequence of the marine planctomycete Pirellula sp. strain 1.</title>
        <authorList>
            <person name="Gloeckner F.O."/>
            <person name="Kube M."/>
            <person name="Bauer M."/>
            <person name="Teeling H."/>
            <person name="Lombardot T."/>
            <person name="Ludwig W."/>
            <person name="Gade D."/>
            <person name="Beck A."/>
            <person name="Borzym K."/>
            <person name="Heitmann K."/>
            <person name="Rabus R."/>
            <person name="Schlesner H."/>
            <person name="Amann R."/>
            <person name="Reinhardt R."/>
        </authorList>
    </citation>
    <scope>NUCLEOTIDE SEQUENCE [LARGE SCALE GENOMIC DNA]</scope>
    <source>
        <strain evidence="3">DSM 10527 / NCIMB 13988 / SH1</strain>
    </source>
</reference>
<name>Q7UEE7_RHOBA</name>
<keyword evidence="3" id="KW-1185">Reference proteome</keyword>
<sequence>MTHVRHSCFSIRSSMPQPLKRRPKPRETLNAANARIARIANTVSKTVGSIVTHSFGCR</sequence>
<evidence type="ECO:0000313" key="2">
    <source>
        <dbReference type="EMBL" id="CAD79089.1"/>
    </source>
</evidence>
<dbReference type="KEGG" id="rba:RB11386"/>
<feature type="region of interest" description="Disordered" evidence="1">
    <location>
        <begin position="1"/>
        <end position="26"/>
    </location>
</feature>
<dbReference type="EMBL" id="BX294153">
    <property type="protein sequence ID" value="CAD79089.1"/>
    <property type="molecule type" value="Genomic_DNA"/>
</dbReference>
<protein>
    <submittedName>
        <fullName evidence="2">Uncharacterized protein</fullName>
    </submittedName>
</protein>
<organism evidence="2 3">
    <name type="scientific">Rhodopirellula baltica (strain DSM 10527 / NCIMB 13988 / SH1)</name>
    <dbReference type="NCBI Taxonomy" id="243090"/>
    <lineage>
        <taxon>Bacteria</taxon>
        <taxon>Pseudomonadati</taxon>
        <taxon>Planctomycetota</taxon>
        <taxon>Planctomycetia</taxon>
        <taxon>Pirellulales</taxon>
        <taxon>Pirellulaceae</taxon>
        <taxon>Rhodopirellula</taxon>
    </lineage>
</organism>